<dbReference type="Pfam" id="PF00036">
    <property type="entry name" value="EF-hand_1"/>
    <property type="match status" value="1"/>
</dbReference>
<feature type="transmembrane region" description="Helical" evidence="3">
    <location>
        <begin position="215"/>
        <end position="236"/>
    </location>
</feature>
<dbReference type="InterPro" id="IPR002048">
    <property type="entry name" value="EF_hand_dom"/>
</dbReference>
<keyword evidence="3" id="KW-0812">Transmembrane</keyword>
<keyword evidence="3" id="KW-1133">Transmembrane helix</keyword>
<evidence type="ECO:0000256" key="1">
    <source>
        <dbReference type="ARBA" id="ARBA00022837"/>
    </source>
</evidence>
<feature type="transmembrane region" description="Helical" evidence="3">
    <location>
        <begin position="469"/>
        <end position="489"/>
    </location>
</feature>
<feature type="region of interest" description="Disordered" evidence="2">
    <location>
        <begin position="652"/>
        <end position="716"/>
    </location>
</feature>
<dbReference type="SUPFAM" id="SSF47473">
    <property type="entry name" value="EF-hand"/>
    <property type="match status" value="1"/>
</dbReference>
<feature type="domain" description="EF-hand" evidence="4">
    <location>
        <begin position="584"/>
        <end position="619"/>
    </location>
</feature>
<feature type="transmembrane region" description="Helical" evidence="3">
    <location>
        <begin position="45"/>
        <end position="68"/>
    </location>
</feature>
<feature type="compositionally biased region" description="Basic and acidic residues" evidence="2">
    <location>
        <begin position="424"/>
        <end position="434"/>
    </location>
</feature>
<evidence type="ECO:0000256" key="3">
    <source>
        <dbReference type="SAM" id="Phobius"/>
    </source>
</evidence>
<keyword evidence="1" id="KW-0106">Calcium</keyword>
<organism evidence="5">
    <name type="scientific">Spumella elongata</name>
    <dbReference type="NCBI Taxonomy" id="89044"/>
    <lineage>
        <taxon>Eukaryota</taxon>
        <taxon>Sar</taxon>
        <taxon>Stramenopiles</taxon>
        <taxon>Ochrophyta</taxon>
        <taxon>Chrysophyceae</taxon>
        <taxon>Chromulinales</taxon>
        <taxon>Chromulinaceae</taxon>
        <taxon>Spumella</taxon>
    </lineage>
</organism>
<keyword evidence="3" id="KW-0472">Membrane</keyword>
<dbReference type="InterPro" id="IPR018247">
    <property type="entry name" value="EF_Hand_1_Ca_BS"/>
</dbReference>
<dbReference type="InterPro" id="IPR011992">
    <property type="entry name" value="EF-hand-dom_pair"/>
</dbReference>
<dbReference type="PROSITE" id="PS50222">
    <property type="entry name" value="EF_HAND_2"/>
    <property type="match status" value="1"/>
</dbReference>
<dbReference type="GO" id="GO:0005509">
    <property type="term" value="F:calcium ion binding"/>
    <property type="evidence" value="ECO:0007669"/>
    <property type="project" value="InterPro"/>
</dbReference>
<feature type="compositionally biased region" description="Basic and acidic residues" evidence="2">
    <location>
        <begin position="359"/>
        <end position="379"/>
    </location>
</feature>
<feature type="region of interest" description="Disordered" evidence="2">
    <location>
        <begin position="357"/>
        <end position="438"/>
    </location>
</feature>
<feature type="compositionally biased region" description="Low complexity" evidence="2">
    <location>
        <begin position="380"/>
        <end position="393"/>
    </location>
</feature>
<feature type="transmembrane region" description="Helical" evidence="3">
    <location>
        <begin position="156"/>
        <end position="175"/>
    </location>
</feature>
<dbReference type="EMBL" id="HBIC01029166">
    <property type="protein sequence ID" value="CAE0285854.1"/>
    <property type="molecule type" value="Transcribed_RNA"/>
</dbReference>
<dbReference type="AlphaFoldDB" id="A0A7S3H5P2"/>
<gene>
    <name evidence="5" type="ORF">SELO1098_LOCUS14695</name>
</gene>
<accession>A0A7S3H5P2</accession>
<proteinExistence type="predicted"/>
<evidence type="ECO:0000259" key="4">
    <source>
        <dbReference type="PROSITE" id="PS50222"/>
    </source>
</evidence>
<name>A0A7S3H5P2_9STRA</name>
<reference evidence="5" key="1">
    <citation type="submission" date="2021-01" db="EMBL/GenBank/DDBJ databases">
        <authorList>
            <person name="Corre E."/>
            <person name="Pelletier E."/>
            <person name="Niang G."/>
            <person name="Scheremetjew M."/>
            <person name="Finn R."/>
            <person name="Kale V."/>
            <person name="Holt S."/>
            <person name="Cochrane G."/>
            <person name="Meng A."/>
            <person name="Brown T."/>
            <person name="Cohen L."/>
        </authorList>
    </citation>
    <scope>NUCLEOTIDE SEQUENCE</scope>
    <source>
        <strain evidence="5">CCAP 955/1</strain>
    </source>
</reference>
<evidence type="ECO:0000256" key="2">
    <source>
        <dbReference type="SAM" id="MobiDB-lite"/>
    </source>
</evidence>
<sequence length="716" mass="82495">MIEKIYKELMLMGLVTFCVIMYEATPTGGISETEEDWINAIDFSHVYLFFVTFFFVMHAFYLMFMSVWSSSSYRSMFTEKTVDLMAVLNKVKSNWWDKFLFNVKALPLCSVRNRVEFSMIHSLFVKTYLLPVDFDFPYYLSGCFDRFALKTINRSMFTWIVLLVIVAFNFLRILVGLSCAVPSEEEAEERRRFLQETDESEVEDSGHDHCKEETLYIFLFCGLALIAYTLILTMVSRLYKMRLVDRVYPNHDKIEDYIGLLKNKHDQRKHHDPHAAERMTAEDLKKAIEKEFDEQEEGEEEDEEGIKFLAESLLAGYRWVRECYIDSMVFIRVKFSECCSPSVREERRNNVLGVFGRSRSMDERDKTRSGDAHAQDNRQRSSSVSSAGGNANRVTEDKVHHEPLKHKLTITPASADASVSPRHSAAEERARTEGDPNAGGWLGCMHHREIEEDETAEFKSIFFRRHPLWYFRAVELQIMFTCMYMALWATNFITIVKDTDDLSEGTEALFQFMMLIPILVAFHRIAYIAETYSLIMAISELNLEVIYEVLVNTEDMLRLAEELRVKIRSKIHKWAGTTQPTEEQEREFVHQLFIEVDQDGSGTIDKGEFRQMLRKLNLTYSDHRFTLLFRAVDSIGGDGSLEEEELVDFMFPGSGSQASDLEDPANVGEQAEHSFPTQHLQVKIPGAGGASASERDRRSNSELDQTLAGGTVNPLL</sequence>
<dbReference type="PROSITE" id="PS00018">
    <property type="entry name" value="EF_HAND_1"/>
    <property type="match status" value="1"/>
</dbReference>
<feature type="transmembrane region" description="Helical" evidence="3">
    <location>
        <begin position="509"/>
        <end position="529"/>
    </location>
</feature>
<feature type="transmembrane region" description="Helical" evidence="3">
    <location>
        <begin position="9"/>
        <end position="25"/>
    </location>
</feature>
<dbReference type="CDD" id="cd00051">
    <property type="entry name" value="EFh"/>
    <property type="match status" value="1"/>
</dbReference>
<protein>
    <recommendedName>
        <fullName evidence="4">EF-hand domain-containing protein</fullName>
    </recommendedName>
</protein>
<dbReference type="SMART" id="SM00054">
    <property type="entry name" value="EFh"/>
    <property type="match status" value="1"/>
</dbReference>
<evidence type="ECO:0000313" key="5">
    <source>
        <dbReference type="EMBL" id="CAE0285854.1"/>
    </source>
</evidence>
<dbReference type="Gene3D" id="1.10.238.10">
    <property type="entry name" value="EF-hand"/>
    <property type="match status" value="1"/>
</dbReference>